<comment type="similarity">
    <text evidence="1">Belongs to the cystatin family.</text>
</comment>
<dbReference type="GO" id="GO:0005764">
    <property type="term" value="C:lysosome"/>
    <property type="evidence" value="ECO:0007669"/>
    <property type="project" value="TreeGrafter"/>
</dbReference>
<dbReference type="FunFam" id="3.10.450.10:FF:000004">
    <property type="entry name" value="Cystatin C"/>
    <property type="match status" value="1"/>
</dbReference>
<keyword evidence="2" id="KW-1015">Disulfide bond</keyword>
<dbReference type="GO" id="GO:0005783">
    <property type="term" value="C:endoplasmic reticulum"/>
    <property type="evidence" value="ECO:0007669"/>
    <property type="project" value="TreeGrafter"/>
</dbReference>
<dbReference type="GO" id="GO:0031643">
    <property type="term" value="P:positive regulation of myelination"/>
    <property type="evidence" value="ECO:0007669"/>
    <property type="project" value="TreeGrafter"/>
</dbReference>
<reference evidence="5" key="1">
    <citation type="journal article" date="2023" name="Science">
        <title>Genome structures resolve the early diversification of teleost fishes.</title>
        <authorList>
            <person name="Parey E."/>
            <person name="Louis A."/>
            <person name="Montfort J."/>
            <person name="Bouchez O."/>
            <person name="Roques C."/>
            <person name="Iampietro C."/>
            <person name="Lluch J."/>
            <person name="Castinel A."/>
            <person name="Donnadieu C."/>
            <person name="Desvignes T."/>
            <person name="Floi Bucao C."/>
            <person name="Jouanno E."/>
            <person name="Wen M."/>
            <person name="Mejri S."/>
            <person name="Dirks R."/>
            <person name="Jansen H."/>
            <person name="Henkel C."/>
            <person name="Chen W.J."/>
            <person name="Zahm M."/>
            <person name="Cabau C."/>
            <person name="Klopp C."/>
            <person name="Thompson A.W."/>
            <person name="Robinson-Rechavi M."/>
            <person name="Braasch I."/>
            <person name="Lecointre G."/>
            <person name="Bobe J."/>
            <person name="Postlethwait J.H."/>
            <person name="Berthelot C."/>
            <person name="Roest Crollius H."/>
            <person name="Guiguen Y."/>
        </authorList>
    </citation>
    <scope>NUCLEOTIDE SEQUENCE</scope>
    <source>
        <strain evidence="5">Concon-B</strain>
    </source>
</reference>
<dbReference type="AlphaFoldDB" id="A0A9Q1HNQ9"/>
<dbReference type="OrthoDB" id="9929365at2759"/>
<dbReference type="Pfam" id="PF00031">
    <property type="entry name" value="Cystatin"/>
    <property type="match status" value="1"/>
</dbReference>
<dbReference type="InterPro" id="IPR046350">
    <property type="entry name" value="Cystatin_sf"/>
</dbReference>
<evidence type="ECO:0000256" key="1">
    <source>
        <dbReference type="ARBA" id="ARBA00009403"/>
    </source>
</evidence>
<dbReference type="PANTHER" id="PTHR47141">
    <property type="entry name" value="CYSTATIN-F"/>
    <property type="match status" value="1"/>
</dbReference>
<dbReference type="GO" id="GO:0005770">
    <property type="term" value="C:late endosome"/>
    <property type="evidence" value="ECO:0007669"/>
    <property type="project" value="TreeGrafter"/>
</dbReference>
<evidence type="ECO:0000259" key="4">
    <source>
        <dbReference type="SMART" id="SM00043"/>
    </source>
</evidence>
<dbReference type="GO" id="GO:0006955">
    <property type="term" value="P:immune response"/>
    <property type="evidence" value="ECO:0007669"/>
    <property type="project" value="InterPro"/>
</dbReference>
<sequence length="142" mass="16076">MGTETLLLILTALAGWSFQEVTSLSRVDRSPPGSISNVSKNDTGVQKAVLTGTYAFNNRSNDAFLFKALEIDDAKKQIVKGIKYILEVRILRTVCRNTDNADLNNCHFQPKGKLHQIFHCHFEVWAMSWLKLMKTTFLSCRP</sequence>
<evidence type="ECO:0000256" key="2">
    <source>
        <dbReference type="ARBA" id="ARBA00023157"/>
    </source>
</evidence>
<dbReference type="InterPro" id="IPR042886">
    <property type="entry name" value="Cystatin-F"/>
</dbReference>
<dbReference type="GO" id="GO:0005615">
    <property type="term" value="C:extracellular space"/>
    <property type="evidence" value="ECO:0007669"/>
    <property type="project" value="TreeGrafter"/>
</dbReference>
<organism evidence="5 6">
    <name type="scientific">Conger conger</name>
    <name type="common">Conger eel</name>
    <name type="synonym">Muraena conger</name>
    <dbReference type="NCBI Taxonomy" id="82655"/>
    <lineage>
        <taxon>Eukaryota</taxon>
        <taxon>Metazoa</taxon>
        <taxon>Chordata</taxon>
        <taxon>Craniata</taxon>
        <taxon>Vertebrata</taxon>
        <taxon>Euteleostomi</taxon>
        <taxon>Actinopterygii</taxon>
        <taxon>Neopterygii</taxon>
        <taxon>Teleostei</taxon>
        <taxon>Anguilliformes</taxon>
        <taxon>Congridae</taxon>
        <taxon>Conger</taxon>
    </lineage>
</organism>
<feature type="domain" description="Cystatin" evidence="4">
    <location>
        <begin position="30"/>
        <end position="141"/>
    </location>
</feature>
<proteinExistence type="inferred from homology"/>
<dbReference type="Proteomes" id="UP001152803">
    <property type="component" value="Unassembled WGS sequence"/>
</dbReference>
<name>A0A9Q1HNQ9_CONCO</name>
<gene>
    <name evidence="5" type="ORF">COCON_G00224980</name>
</gene>
<dbReference type="CDD" id="cd00042">
    <property type="entry name" value="CY"/>
    <property type="match status" value="1"/>
</dbReference>
<dbReference type="GO" id="GO:0004869">
    <property type="term" value="F:cysteine-type endopeptidase inhibitor activity"/>
    <property type="evidence" value="ECO:0007669"/>
    <property type="project" value="InterPro"/>
</dbReference>
<dbReference type="Gene3D" id="3.10.450.10">
    <property type="match status" value="1"/>
</dbReference>
<dbReference type="EMBL" id="JAFJMO010000018">
    <property type="protein sequence ID" value="KAJ8250576.1"/>
    <property type="molecule type" value="Genomic_DNA"/>
</dbReference>
<protein>
    <recommendedName>
        <fullName evidence="4">Cystatin domain-containing protein</fullName>
    </recommendedName>
</protein>
<evidence type="ECO:0000313" key="5">
    <source>
        <dbReference type="EMBL" id="KAJ8250576.1"/>
    </source>
</evidence>
<dbReference type="GO" id="GO:1903979">
    <property type="term" value="P:negative regulation of microglial cell activation"/>
    <property type="evidence" value="ECO:0007669"/>
    <property type="project" value="TreeGrafter"/>
</dbReference>
<evidence type="ECO:0000313" key="6">
    <source>
        <dbReference type="Proteomes" id="UP001152803"/>
    </source>
</evidence>
<evidence type="ECO:0000256" key="3">
    <source>
        <dbReference type="SAM" id="SignalP"/>
    </source>
</evidence>
<comment type="caution">
    <text evidence="5">The sequence shown here is derived from an EMBL/GenBank/DDBJ whole genome shotgun (WGS) entry which is preliminary data.</text>
</comment>
<keyword evidence="6" id="KW-1185">Reference proteome</keyword>
<feature type="chain" id="PRO_5040409426" description="Cystatin domain-containing protein" evidence="3">
    <location>
        <begin position="24"/>
        <end position="142"/>
    </location>
</feature>
<feature type="signal peptide" evidence="3">
    <location>
        <begin position="1"/>
        <end position="23"/>
    </location>
</feature>
<accession>A0A9Q1HNQ9</accession>
<dbReference type="SMART" id="SM00043">
    <property type="entry name" value="CY"/>
    <property type="match status" value="1"/>
</dbReference>
<dbReference type="PANTHER" id="PTHR47141:SF1">
    <property type="entry name" value="CYSTATIN-F"/>
    <property type="match status" value="1"/>
</dbReference>
<dbReference type="InterPro" id="IPR000010">
    <property type="entry name" value="Cystatin_dom"/>
</dbReference>
<dbReference type="SUPFAM" id="SSF54403">
    <property type="entry name" value="Cystatin/monellin"/>
    <property type="match status" value="1"/>
</dbReference>
<keyword evidence="3" id="KW-0732">Signal</keyword>
<dbReference type="GO" id="GO:0005794">
    <property type="term" value="C:Golgi apparatus"/>
    <property type="evidence" value="ECO:0007669"/>
    <property type="project" value="TreeGrafter"/>
</dbReference>